<dbReference type="Proteomes" id="UP000193778">
    <property type="component" value="Unassembled WGS sequence"/>
</dbReference>
<keyword evidence="2" id="KW-1185">Reference proteome</keyword>
<evidence type="ECO:0000313" key="1">
    <source>
        <dbReference type="EMBL" id="SLN32173.1"/>
    </source>
</evidence>
<organism evidence="1 2">
    <name type="scientific">Ruegeria meonggei</name>
    <dbReference type="NCBI Taxonomy" id="1446476"/>
    <lineage>
        <taxon>Bacteria</taxon>
        <taxon>Pseudomonadati</taxon>
        <taxon>Pseudomonadota</taxon>
        <taxon>Alphaproteobacteria</taxon>
        <taxon>Rhodobacterales</taxon>
        <taxon>Roseobacteraceae</taxon>
        <taxon>Ruegeria</taxon>
    </lineage>
</organism>
<dbReference type="EMBL" id="FWFP01000003">
    <property type="protein sequence ID" value="SLN32173.1"/>
    <property type="molecule type" value="Genomic_DNA"/>
</dbReference>
<name>A0A1X6YUZ7_9RHOB</name>
<protein>
    <submittedName>
        <fullName evidence="1">Uncharacterized protein</fullName>
    </submittedName>
</protein>
<gene>
    <name evidence="1" type="ORF">RUM8411_01344</name>
</gene>
<proteinExistence type="predicted"/>
<dbReference type="SUPFAM" id="SSF54826">
    <property type="entry name" value="Enolase N-terminal domain-like"/>
    <property type="match status" value="1"/>
</dbReference>
<dbReference type="RefSeq" id="WP_200818539.1">
    <property type="nucleotide sequence ID" value="NZ_FWFP01000003.1"/>
</dbReference>
<accession>A0A1X6YUZ7</accession>
<evidence type="ECO:0000313" key="2">
    <source>
        <dbReference type="Proteomes" id="UP000193778"/>
    </source>
</evidence>
<sequence>MKITKVISHVLRCDLSEVPGYSQQYYRQRTAHLVEVPNDEGITGWGERFGPGNLACANQADVQALIQPKALGMEPNSDVKLCTAVRSGIGDTYPFQIKDNTGRFKDPKAPGISVTPDRDFIDHFRIAA</sequence>
<dbReference type="AlphaFoldDB" id="A0A1X6YUZ7"/>
<dbReference type="InterPro" id="IPR029017">
    <property type="entry name" value="Enolase-like_N"/>
</dbReference>
<reference evidence="2" key="1">
    <citation type="submission" date="2017-03" db="EMBL/GenBank/DDBJ databases">
        <authorList>
            <person name="Rodrigo-Torres L."/>
            <person name="Arahal R.D."/>
            <person name="Lucena T."/>
        </authorList>
    </citation>
    <scope>NUCLEOTIDE SEQUENCE [LARGE SCALE GENOMIC DNA]</scope>
    <source>
        <strain evidence="2">CECT 8411</strain>
    </source>
</reference>
<dbReference type="Gene3D" id="3.30.390.10">
    <property type="entry name" value="Enolase-like, N-terminal domain"/>
    <property type="match status" value="1"/>
</dbReference>